<evidence type="ECO:0000256" key="1">
    <source>
        <dbReference type="ARBA" id="ARBA00022676"/>
    </source>
</evidence>
<dbReference type="Pfam" id="PF01501">
    <property type="entry name" value="Glyco_transf_8"/>
    <property type="match status" value="1"/>
</dbReference>
<keyword evidence="3" id="KW-0479">Metal-binding</keyword>
<dbReference type="AlphaFoldDB" id="A0A855Y6Z0"/>
<organism evidence="4 5">
    <name type="scientific">Paenibacillus pabuli</name>
    <dbReference type="NCBI Taxonomy" id="1472"/>
    <lineage>
        <taxon>Bacteria</taxon>
        <taxon>Bacillati</taxon>
        <taxon>Bacillota</taxon>
        <taxon>Bacilli</taxon>
        <taxon>Bacillales</taxon>
        <taxon>Paenibacillaceae</taxon>
        <taxon>Paenibacillus</taxon>
    </lineage>
</organism>
<protein>
    <submittedName>
        <fullName evidence="4">Lipopolysaccharide biosynthesis glycosyltransferase</fullName>
    </submittedName>
</protein>
<keyword evidence="1" id="KW-0328">Glycosyltransferase</keyword>
<evidence type="ECO:0000313" key="4">
    <source>
        <dbReference type="EMBL" id="PWW45221.1"/>
    </source>
</evidence>
<evidence type="ECO:0000256" key="2">
    <source>
        <dbReference type="ARBA" id="ARBA00022679"/>
    </source>
</evidence>
<dbReference type="Proteomes" id="UP000247078">
    <property type="component" value="Unassembled WGS sequence"/>
</dbReference>
<comment type="caution">
    <text evidence="4">The sequence shown here is derived from an EMBL/GenBank/DDBJ whole genome shotgun (WGS) entry which is preliminary data.</text>
</comment>
<reference evidence="4 5" key="1">
    <citation type="submission" date="2018-05" db="EMBL/GenBank/DDBJ databases">
        <title>Freshwater and sediment microbial communities from various areas in North America, analyzing microbe dynamics in response to fracking.</title>
        <authorList>
            <person name="Lamendella R."/>
        </authorList>
    </citation>
    <scope>NUCLEOTIDE SEQUENCE [LARGE SCALE GENOMIC DNA]</scope>
    <source>
        <strain evidence="4 5">DB-3</strain>
    </source>
</reference>
<evidence type="ECO:0000313" key="5">
    <source>
        <dbReference type="Proteomes" id="UP000247078"/>
    </source>
</evidence>
<evidence type="ECO:0000256" key="3">
    <source>
        <dbReference type="ARBA" id="ARBA00022723"/>
    </source>
</evidence>
<sequence length="314" mass="36855">MNNMTAVIVTDDNYAQHLGVTLTSLFENKKSSQPLKTYLISNGLKPENQGKLKRIFERYQSDCVFLNIDTQKFAHLSVKNHMSHAAYYKISIPELIPEEKVIFLDCDLIIKEDISDFWNVDLKGYYLAAVENPDFNRYDQLRIPVGSRTFNSGVMLLNLRAWRENNIPEKVMEFLVSNSHKTALHDQDGFNSVLYDKWLSVAPKWNQQTKFFSMKLDESSFSQEEWHEALKRPAIIHFTTSSKPWQYTNIHPFKAEYYKYLKMTEWNDFVPQGKNLKNQLKKWIIMALPSPLLVQIRKNLQIKKNKMVYKDAAK</sequence>
<dbReference type="SUPFAM" id="SSF53448">
    <property type="entry name" value="Nucleotide-diphospho-sugar transferases"/>
    <property type="match status" value="1"/>
</dbReference>
<dbReference type="InterPro" id="IPR050748">
    <property type="entry name" value="Glycosyltrans_8_dom-fam"/>
</dbReference>
<dbReference type="CDD" id="cd04194">
    <property type="entry name" value="GT8_A4GalT_like"/>
    <property type="match status" value="1"/>
</dbReference>
<proteinExistence type="predicted"/>
<gene>
    <name evidence="4" type="ORF">DET56_101422</name>
</gene>
<dbReference type="PANTHER" id="PTHR13778:SF47">
    <property type="entry name" value="LIPOPOLYSACCHARIDE 1,3-GALACTOSYLTRANSFERASE"/>
    <property type="match status" value="1"/>
</dbReference>
<dbReference type="GO" id="GO:0046872">
    <property type="term" value="F:metal ion binding"/>
    <property type="evidence" value="ECO:0007669"/>
    <property type="project" value="UniProtKB-KW"/>
</dbReference>
<accession>A0A855Y6Z0</accession>
<dbReference type="InterPro" id="IPR029044">
    <property type="entry name" value="Nucleotide-diphossugar_trans"/>
</dbReference>
<dbReference type="Gene3D" id="3.90.550.10">
    <property type="entry name" value="Spore Coat Polysaccharide Biosynthesis Protein SpsA, Chain A"/>
    <property type="match status" value="1"/>
</dbReference>
<dbReference type="EMBL" id="QGTZ01000001">
    <property type="protein sequence ID" value="PWW45221.1"/>
    <property type="molecule type" value="Genomic_DNA"/>
</dbReference>
<dbReference type="PANTHER" id="PTHR13778">
    <property type="entry name" value="GLYCOSYLTRANSFERASE 8 DOMAIN-CONTAINING PROTEIN"/>
    <property type="match status" value="1"/>
</dbReference>
<dbReference type="InterPro" id="IPR002495">
    <property type="entry name" value="Glyco_trans_8"/>
</dbReference>
<name>A0A855Y6Z0_9BACL</name>
<dbReference type="GO" id="GO:0016757">
    <property type="term" value="F:glycosyltransferase activity"/>
    <property type="evidence" value="ECO:0007669"/>
    <property type="project" value="UniProtKB-KW"/>
</dbReference>
<keyword evidence="2 4" id="KW-0808">Transferase</keyword>